<dbReference type="Proteomes" id="UP001234202">
    <property type="component" value="Unassembled WGS sequence"/>
</dbReference>
<gene>
    <name evidence="1" type="ORF">QFC24_000314</name>
</gene>
<sequence>MTESVDARLLGELAVVVIRAQHLSDRSKIGKHHPYVVLKYGNTKTKTPVVKKGGQHPTFDAEVRFKVSEDAEDIVDRPDNNGGDPTKVKKSRRIPKNKSMVVSVFADDPKEPKLVGETVVDLTVVFEKCEHDDMFELKYKDMFAGEIYLEMTYFINDAPPIPKKVPKPVSWMDYGTTGPLPPGPDRHGSLESRNYDPAGGPATPGPGFAPRRGSYSGSAAPYKPSGIQPGAYVPPPTFPGRNASRSTAIVPSRTSDGTASAGPSTAIPARTLPTSGWPTMADSYPHRHSLTGAIPQHGAWQNDLGPSHAQTPANPPFAVPAAQSVYGVPPSGTSYPVQAPQVPFNHVSGYPAPPNNPYTATIPPSSSFPHMNDVAAALPPLPPPPPVEMLIGRSTPSPMWPVGPPGVSSAASATYPYTPPQAMPSYHNISQPTVPVYPQPTFIFDGYTATSGTTLFYYFDALPISGDFLVS</sequence>
<evidence type="ECO:0000313" key="2">
    <source>
        <dbReference type="Proteomes" id="UP001234202"/>
    </source>
</evidence>
<dbReference type="EMBL" id="JASBWV010000001">
    <property type="protein sequence ID" value="KAJ9128025.1"/>
    <property type="molecule type" value="Genomic_DNA"/>
</dbReference>
<name>A0ACC2XX62_9TREE</name>
<evidence type="ECO:0000313" key="1">
    <source>
        <dbReference type="EMBL" id="KAJ9128025.1"/>
    </source>
</evidence>
<proteinExistence type="predicted"/>
<organism evidence="1 2">
    <name type="scientific">Naganishia onofrii</name>
    <dbReference type="NCBI Taxonomy" id="1851511"/>
    <lineage>
        <taxon>Eukaryota</taxon>
        <taxon>Fungi</taxon>
        <taxon>Dikarya</taxon>
        <taxon>Basidiomycota</taxon>
        <taxon>Agaricomycotina</taxon>
        <taxon>Tremellomycetes</taxon>
        <taxon>Filobasidiales</taxon>
        <taxon>Filobasidiaceae</taxon>
        <taxon>Naganishia</taxon>
    </lineage>
</organism>
<protein>
    <submittedName>
        <fullName evidence="1">Uncharacterized protein</fullName>
    </submittedName>
</protein>
<keyword evidence="2" id="KW-1185">Reference proteome</keyword>
<accession>A0ACC2XX62</accession>
<reference evidence="1" key="1">
    <citation type="submission" date="2023-04" db="EMBL/GenBank/DDBJ databases">
        <title>Draft Genome sequencing of Naganishia species isolated from polar environments using Oxford Nanopore Technology.</title>
        <authorList>
            <person name="Leo P."/>
            <person name="Venkateswaran K."/>
        </authorList>
    </citation>
    <scope>NUCLEOTIDE SEQUENCE</scope>
    <source>
        <strain evidence="1">DBVPG 5303</strain>
    </source>
</reference>
<comment type="caution">
    <text evidence="1">The sequence shown here is derived from an EMBL/GenBank/DDBJ whole genome shotgun (WGS) entry which is preliminary data.</text>
</comment>